<dbReference type="AlphaFoldDB" id="A0A9D1CLW4"/>
<feature type="domain" description="ABC transmembrane type-1" evidence="11">
    <location>
        <begin position="300"/>
        <end position="494"/>
    </location>
</feature>
<dbReference type="InterPro" id="IPR000515">
    <property type="entry name" value="MetI-like"/>
</dbReference>
<evidence type="ECO:0000256" key="1">
    <source>
        <dbReference type="ARBA" id="ARBA00004651"/>
    </source>
</evidence>
<dbReference type="Proteomes" id="UP000886796">
    <property type="component" value="Unassembled WGS sequence"/>
</dbReference>
<proteinExistence type="inferred from homology"/>
<evidence type="ECO:0000313" key="12">
    <source>
        <dbReference type="EMBL" id="HIQ68166.1"/>
    </source>
</evidence>
<keyword evidence="8 10" id="KW-0472">Membrane</keyword>
<feature type="transmembrane region" description="Helical" evidence="10">
    <location>
        <begin position="442"/>
        <end position="463"/>
    </location>
</feature>
<evidence type="ECO:0000256" key="5">
    <source>
        <dbReference type="ARBA" id="ARBA00022856"/>
    </source>
</evidence>
<dbReference type="GO" id="GO:0005886">
    <property type="term" value="C:plasma membrane"/>
    <property type="evidence" value="ECO:0007669"/>
    <property type="project" value="UniProtKB-SubCell"/>
</dbReference>
<dbReference type="InterPro" id="IPR035906">
    <property type="entry name" value="MetI-like_sf"/>
</dbReference>
<dbReference type="InterPro" id="IPR050366">
    <property type="entry name" value="BP-dependent_transpt_permease"/>
</dbReference>
<comment type="subcellular location">
    <subcellularLocation>
        <location evidence="1 10">Cell membrane</location>
        <topology evidence="1 10">Multi-pass membrane protein</topology>
    </subcellularLocation>
</comment>
<evidence type="ECO:0000256" key="9">
    <source>
        <dbReference type="ARBA" id="ARBA00024202"/>
    </source>
</evidence>
<reference evidence="12" key="2">
    <citation type="journal article" date="2021" name="PeerJ">
        <title>Extensive microbial diversity within the chicken gut microbiome revealed by metagenomics and culture.</title>
        <authorList>
            <person name="Gilroy R."/>
            <person name="Ravi A."/>
            <person name="Getino M."/>
            <person name="Pursley I."/>
            <person name="Horton D.L."/>
            <person name="Alikhan N.F."/>
            <person name="Baker D."/>
            <person name="Gharbi K."/>
            <person name="Hall N."/>
            <person name="Watson M."/>
            <person name="Adriaenssens E.M."/>
            <person name="Foster-Nyarko E."/>
            <person name="Jarju S."/>
            <person name="Secka A."/>
            <person name="Antonio M."/>
            <person name="Oren A."/>
            <person name="Chaudhuri R.R."/>
            <person name="La Ragione R."/>
            <person name="Hildebrand F."/>
            <person name="Pallen M.J."/>
        </authorList>
    </citation>
    <scope>NUCLEOTIDE SEQUENCE</scope>
    <source>
        <strain evidence="12">13361</strain>
    </source>
</reference>
<evidence type="ECO:0000256" key="4">
    <source>
        <dbReference type="ARBA" id="ARBA00022692"/>
    </source>
</evidence>
<evidence type="ECO:0000256" key="10">
    <source>
        <dbReference type="RuleBase" id="RU363032"/>
    </source>
</evidence>
<keyword evidence="3" id="KW-1003">Cell membrane</keyword>
<evidence type="ECO:0000259" key="11">
    <source>
        <dbReference type="PROSITE" id="PS50928"/>
    </source>
</evidence>
<accession>A0A9D1CLW4</accession>
<keyword evidence="4 10" id="KW-0812">Transmembrane</keyword>
<gene>
    <name evidence="12" type="ORF">IAB74_06630</name>
</gene>
<dbReference type="GO" id="GO:0015031">
    <property type="term" value="P:protein transport"/>
    <property type="evidence" value="ECO:0007669"/>
    <property type="project" value="UniProtKB-KW"/>
</dbReference>
<feature type="transmembrane region" description="Helical" evidence="10">
    <location>
        <begin position="475"/>
        <end position="494"/>
    </location>
</feature>
<keyword evidence="5" id="KW-0571">Peptide transport</keyword>
<name>A0A9D1CLW4_9FIRM</name>
<feature type="transmembrane region" description="Helical" evidence="10">
    <location>
        <begin position="302"/>
        <end position="327"/>
    </location>
</feature>
<sequence>MKNNNFEKIPQEKFAFVQMGAQLHDSKLETKSRSFFADAMLRFSKNKSSVVAAWILLFLILFSLFGPMLTPYSIYQKDPLYINYPAYVPSIAEKGWGILDGAKVHDSQNDVSMNYWKGIAEETGYNPVLGVVGEHTTYVKYRGQMVERKTYDLEVNRYYEIGVVYRVFSYAEFEKIQAWQNETGIQVIYPYVEPKDISDISDNPNIWYQVDSKGAAVLDDNGELVPMYSTNKDIEGAPYNSLRIEGDDGSYIYSVAKSGAVQARVCYYNYYQYLNGHEPSFIFGTNTMGQDLFTAVAVGARFSLLFAILVSIINLTIGAFYGAIQGYYGGMVDMIMDRVVDILSGVPFIVVTSLFQLHLARKVGVVGSFAFAFVLIGWIGMAALTRKQFYRFKSQEFVTAARTLGASDFRLMFRHIFPNAIGTIITSCALIIPSVIRQETTLSYLGIVDLSAFAGTTIGTLLSQGNANVTTAPHTMLWPSLFLGLLMISFNLFGNGLRDAFNPSTRGVED</sequence>
<dbReference type="SUPFAM" id="SSF161098">
    <property type="entry name" value="MetI-like"/>
    <property type="match status" value="1"/>
</dbReference>
<evidence type="ECO:0000313" key="13">
    <source>
        <dbReference type="Proteomes" id="UP000886796"/>
    </source>
</evidence>
<dbReference type="InterPro" id="IPR025966">
    <property type="entry name" value="OppC_N"/>
</dbReference>
<evidence type="ECO:0000256" key="8">
    <source>
        <dbReference type="ARBA" id="ARBA00023136"/>
    </source>
</evidence>
<dbReference type="CDD" id="cd06261">
    <property type="entry name" value="TM_PBP2"/>
    <property type="match status" value="1"/>
</dbReference>
<protein>
    <submittedName>
        <fullName evidence="12">ABC transporter permease</fullName>
    </submittedName>
</protein>
<feature type="transmembrane region" description="Helical" evidence="10">
    <location>
        <begin position="365"/>
        <end position="384"/>
    </location>
</feature>
<evidence type="ECO:0000256" key="2">
    <source>
        <dbReference type="ARBA" id="ARBA00022448"/>
    </source>
</evidence>
<comment type="caution">
    <text evidence="12">The sequence shown here is derived from an EMBL/GenBank/DDBJ whole genome shotgun (WGS) entry which is preliminary data.</text>
</comment>
<organism evidence="12 13">
    <name type="scientific">Candidatus Faecousia excrementigallinarum</name>
    <dbReference type="NCBI Taxonomy" id="2840806"/>
    <lineage>
        <taxon>Bacteria</taxon>
        <taxon>Bacillati</taxon>
        <taxon>Bacillota</taxon>
        <taxon>Clostridia</taxon>
        <taxon>Eubacteriales</taxon>
        <taxon>Oscillospiraceae</taxon>
        <taxon>Faecousia</taxon>
    </lineage>
</organism>
<keyword evidence="6" id="KW-0653">Protein transport</keyword>
<dbReference type="PANTHER" id="PTHR43386">
    <property type="entry name" value="OLIGOPEPTIDE TRANSPORT SYSTEM PERMEASE PROTEIN APPC"/>
    <property type="match status" value="1"/>
</dbReference>
<evidence type="ECO:0000256" key="7">
    <source>
        <dbReference type="ARBA" id="ARBA00022989"/>
    </source>
</evidence>
<keyword evidence="7 10" id="KW-1133">Transmembrane helix</keyword>
<dbReference type="Pfam" id="PF00528">
    <property type="entry name" value="BPD_transp_1"/>
    <property type="match status" value="1"/>
</dbReference>
<dbReference type="Pfam" id="PF12911">
    <property type="entry name" value="OppC_N"/>
    <property type="match status" value="1"/>
</dbReference>
<comment type="similarity">
    <text evidence="9">Belongs to the binding-protein-dependent transport system permease family. OppBC subfamily.</text>
</comment>
<dbReference type="EMBL" id="DVFK01000089">
    <property type="protein sequence ID" value="HIQ68166.1"/>
    <property type="molecule type" value="Genomic_DNA"/>
</dbReference>
<dbReference type="GO" id="GO:0015833">
    <property type="term" value="P:peptide transport"/>
    <property type="evidence" value="ECO:0007669"/>
    <property type="project" value="UniProtKB-KW"/>
</dbReference>
<evidence type="ECO:0000256" key="3">
    <source>
        <dbReference type="ARBA" id="ARBA00022475"/>
    </source>
</evidence>
<feature type="transmembrane region" description="Helical" evidence="10">
    <location>
        <begin position="339"/>
        <end position="359"/>
    </location>
</feature>
<keyword evidence="2 10" id="KW-0813">Transport</keyword>
<dbReference type="PROSITE" id="PS50928">
    <property type="entry name" value="ABC_TM1"/>
    <property type="match status" value="1"/>
</dbReference>
<feature type="transmembrane region" description="Helical" evidence="10">
    <location>
        <begin position="50"/>
        <end position="69"/>
    </location>
</feature>
<evidence type="ECO:0000256" key="6">
    <source>
        <dbReference type="ARBA" id="ARBA00022927"/>
    </source>
</evidence>
<reference evidence="12" key="1">
    <citation type="submission" date="2020-10" db="EMBL/GenBank/DDBJ databases">
        <authorList>
            <person name="Gilroy R."/>
        </authorList>
    </citation>
    <scope>NUCLEOTIDE SEQUENCE</scope>
    <source>
        <strain evidence="12">13361</strain>
    </source>
</reference>
<dbReference type="PANTHER" id="PTHR43386:SF24">
    <property type="entry name" value="OLIGOPEPTIDE TRANSPORT SYSTEM PERMEASE PROTEIN AMID"/>
    <property type="match status" value="1"/>
</dbReference>
<dbReference type="Gene3D" id="1.10.3720.10">
    <property type="entry name" value="MetI-like"/>
    <property type="match status" value="1"/>
</dbReference>
<dbReference type="GO" id="GO:0055085">
    <property type="term" value="P:transmembrane transport"/>
    <property type="evidence" value="ECO:0007669"/>
    <property type="project" value="InterPro"/>
</dbReference>
<feature type="transmembrane region" description="Helical" evidence="10">
    <location>
        <begin position="416"/>
        <end position="436"/>
    </location>
</feature>